<dbReference type="InterPro" id="IPR014867">
    <property type="entry name" value="Spore_coat_CotH_CotH2/3/7"/>
</dbReference>
<evidence type="ECO:0000313" key="1">
    <source>
        <dbReference type="EMBL" id="MBB6678864.1"/>
    </source>
</evidence>
<evidence type="ECO:0000313" key="2">
    <source>
        <dbReference type="Proteomes" id="UP000574133"/>
    </source>
</evidence>
<dbReference type="PANTHER" id="PTHR40050">
    <property type="entry name" value="INNER SPORE COAT PROTEIN H"/>
    <property type="match status" value="1"/>
</dbReference>
<keyword evidence="2" id="KW-1185">Reference proteome</keyword>
<organism evidence="1 2">
    <name type="scientific">Cohnella lubricantis</name>
    <dbReference type="NCBI Taxonomy" id="2163172"/>
    <lineage>
        <taxon>Bacteria</taxon>
        <taxon>Bacillati</taxon>
        <taxon>Bacillota</taxon>
        <taxon>Bacilli</taxon>
        <taxon>Bacillales</taxon>
        <taxon>Paenibacillaceae</taxon>
        <taxon>Cohnella</taxon>
    </lineage>
</organism>
<keyword evidence="1" id="KW-0418">Kinase</keyword>
<proteinExistence type="predicted"/>
<dbReference type="GO" id="GO:0016301">
    <property type="term" value="F:kinase activity"/>
    <property type="evidence" value="ECO:0007669"/>
    <property type="project" value="UniProtKB-KW"/>
</dbReference>
<gene>
    <name evidence="1" type="ORF">H4Q31_16360</name>
</gene>
<protein>
    <submittedName>
        <fullName evidence="1">CotH kinase family protein</fullName>
    </submittedName>
</protein>
<dbReference type="PANTHER" id="PTHR40050:SF1">
    <property type="entry name" value="INNER SPORE COAT PROTEIN H"/>
    <property type="match status" value="1"/>
</dbReference>
<reference evidence="1 2" key="1">
    <citation type="submission" date="2020-08" db="EMBL/GenBank/DDBJ databases">
        <title>Cohnella phylogeny.</title>
        <authorList>
            <person name="Dunlap C."/>
        </authorList>
    </citation>
    <scope>NUCLEOTIDE SEQUENCE [LARGE SCALE GENOMIC DNA]</scope>
    <source>
        <strain evidence="1 2">DSM 103658</strain>
    </source>
</reference>
<keyword evidence="1" id="KW-0808">Transferase</keyword>
<dbReference type="RefSeq" id="WP_185180128.1">
    <property type="nucleotide sequence ID" value="NZ_CBCSEP010000008.1"/>
</dbReference>
<dbReference type="Proteomes" id="UP000574133">
    <property type="component" value="Unassembled WGS sequence"/>
</dbReference>
<accession>A0A841TC40</accession>
<name>A0A841TC40_9BACL</name>
<comment type="caution">
    <text evidence="1">The sequence shown here is derived from an EMBL/GenBank/DDBJ whole genome shotgun (WGS) entry which is preliminary data.</text>
</comment>
<sequence length="356" mass="41198">MPLAVRELHIGVEQLLEMERNLWNERYVRALMNANGQFVPVSVRYRGGHTREYPKRSYEVVRQGQTFHYNAEFDDPSLIRNALSFRFLEQLGVPSPRTKHVRLVLNGEPLGVYLEIEGVDRRFFRRRGIGFTSLFYAVNNNADFGLRNPETNRLKPSLLAGYEHKAGGEEERARLASFIRGINSPDGGSKGMAFYRARLDVDNYLRWLAGAVLTGNYDGFEQNYALYRHRKSGKFRIIPWDYEGTWGRNCYGQSVSSRLVEVTGYNVLTAKLLEHKALRRRYGDILASALKGPFTEHRIMPDAKAMMASVAPYIRLDRTRKWSYEEFLNEASVIRQYIRERRAIVSSDLRKMIPSN</sequence>
<dbReference type="AlphaFoldDB" id="A0A841TC40"/>
<dbReference type="EMBL" id="JACJVN010000062">
    <property type="protein sequence ID" value="MBB6678864.1"/>
    <property type="molecule type" value="Genomic_DNA"/>
</dbReference>
<dbReference type="Pfam" id="PF08757">
    <property type="entry name" value="CotH"/>
    <property type="match status" value="1"/>
</dbReference>